<dbReference type="GO" id="GO:0002474">
    <property type="term" value="P:antigen processing and presentation of peptide antigen via MHC class I"/>
    <property type="evidence" value="ECO:0007669"/>
    <property type="project" value="UniProtKB-KW"/>
</dbReference>
<protein>
    <recommendedName>
        <fullName evidence="11">MHC class I-like antigen recognition-like domain-containing protein</fullName>
    </recommendedName>
</protein>
<dbReference type="InterPro" id="IPR011162">
    <property type="entry name" value="MHC_I/II-like_Ag-recog"/>
</dbReference>
<keyword evidence="4" id="KW-0732">Signal</keyword>
<evidence type="ECO:0000256" key="7">
    <source>
        <dbReference type="ARBA" id="ARBA00023136"/>
    </source>
</evidence>
<dbReference type="Ensembl" id="ENSVKKT00000006129.1">
    <property type="protein sequence ID" value="ENSVKKP00000005969.1"/>
    <property type="gene ID" value="ENSVKKG00000004313.1"/>
</dbReference>
<dbReference type="PANTHER" id="PTHR16675:SF242">
    <property type="entry name" value="MAJOR HISTOCOMPATIBILITY COMPLEX CLASS I-RELATED GENE PROTEIN"/>
    <property type="match status" value="1"/>
</dbReference>
<comment type="similarity">
    <text evidence="10">Belongs to the MHC class I family.</text>
</comment>
<dbReference type="InterPro" id="IPR037055">
    <property type="entry name" value="MHC_I-like_Ag-recog_sf"/>
</dbReference>
<dbReference type="Gene3D" id="3.30.500.10">
    <property type="entry name" value="MHC class I-like antigen recognition-like"/>
    <property type="match status" value="1"/>
</dbReference>
<dbReference type="Proteomes" id="UP000694545">
    <property type="component" value="Unplaced"/>
</dbReference>
<accession>A0A8D2J8K7</accession>
<keyword evidence="13" id="KW-1185">Reference proteome</keyword>
<evidence type="ECO:0000256" key="10">
    <source>
        <dbReference type="RuleBase" id="RU004439"/>
    </source>
</evidence>
<dbReference type="FunFam" id="3.30.500.10:FF:000001">
    <property type="entry name" value="H-2 class I histocompatibility antigen, alpha chain"/>
    <property type="match status" value="1"/>
</dbReference>
<evidence type="ECO:0000313" key="13">
    <source>
        <dbReference type="Proteomes" id="UP000694545"/>
    </source>
</evidence>
<evidence type="ECO:0000256" key="6">
    <source>
        <dbReference type="ARBA" id="ARBA00022989"/>
    </source>
</evidence>
<reference evidence="12" key="1">
    <citation type="submission" date="2025-08" db="UniProtKB">
        <authorList>
            <consortium name="Ensembl"/>
        </authorList>
    </citation>
    <scope>IDENTIFICATION</scope>
</reference>
<dbReference type="GO" id="GO:0006955">
    <property type="term" value="P:immune response"/>
    <property type="evidence" value="ECO:0007669"/>
    <property type="project" value="TreeGrafter"/>
</dbReference>
<name>A0A8D2J8K7_VARKO</name>
<evidence type="ECO:0000259" key="11">
    <source>
        <dbReference type="Pfam" id="PF00129"/>
    </source>
</evidence>
<sequence>LQTSSPRSCIWFTWGAMSGASSHSLRYFYTAVSEPGQGLPQFIAVGYVDDQPITHYDSNTRKDLPRVPWMGKVDADDPQYWQWNTQAARNSEQVFRENLVIAQKYYNQSGGLHTLQLMYGCELRSDGSKGGYEQFGYDGWDYISFDKETRTWTAADATAQITKRKWEAEPAMAQRSKAYLEETCIEWLRRYLGYGKETLLSLMIIFHISLYHSCLCITQFCFQHLTITNLAAIIKLRISSYFISFISCFSNNSSNTTLGDISKSMSNISLILLNTIIHIFCILSQSHHICL</sequence>
<evidence type="ECO:0000256" key="9">
    <source>
        <dbReference type="ARBA" id="ARBA00023180"/>
    </source>
</evidence>
<dbReference type="GO" id="GO:0005615">
    <property type="term" value="C:extracellular space"/>
    <property type="evidence" value="ECO:0007669"/>
    <property type="project" value="TreeGrafter"/>
</dbReference>
<keyword evidence="6" id="KW-1133">Transmembrane helix</keyword>
<evidence type="ECO:0000256" key="5">
    <source>
        <dbReference type="ARBA" id="ARBA00022859"/>
    </source>
</evidence>
<evidence type="ECO:0000256" key="2">
    <source>
        <dbReference type="ARBA" id="ARBA00022451"/>
    </source>
</evidence>
<dbReference type="InterPro" id="IPR050208">
    <property type="entry name" value="MHC_class-I_related"/>
</dbReference>
<dbReference type="PANTHER" id="PTHR16675">
    <property type="entry name" value="MHC CLASS I-RELATED"/>
    <property type="match status" value="1"/>
</dbReference>
<keyword evidence="2" id="KW-0490">MHC I</keyword>
<dbReference type="InterPro" id="IPR011161">
    <property type="entry name" value="MHC_I-like_Ag-recog"/>
</dbReference>
<evidence type="ECO:0000256" key="8">
    <source>
        <dbReference type="ARBA" id="ARBA00023157"/>
    </source>
</evidence>
<dbReference type="GO" id="GO:0009897">
    <property type="term" value="C:external side of plasma membrane"/>
    <property type="evidence" value="ECO:0007669"/>
    <property type="project" value="TreeGrafter"/>
</dbReference>
<dbReference type="SUPFAM" id="SSF54452">
    <property type="entry name" value="MHC antigen-recognition domain"/>
    <property type="match status" value="1"/>
</dbReference>
<evidence type="ECO:0000256" key="3">
    <source>
        <dbReference type="ARBA" id="ARBA00022692"/>
    </source>
</evidence>
<evidence type="ECO:0000313" key="12">
    <source>
        <dbReference type="Ensembl" id="ENSVKKP00000005969.1"/>
    </source>
</evidence>
<dbReference type="AlphaFoldDB" id="A0A8D2J8K7"/>
<dbReference type="Pfam" id="PF00129">
    <property type="entry name" value="MHC_I"/>
    <property type="match status" value="1"/>
</dbReference>
<keyword evidence="3" id="KW-0812">Transmembrane</keyword>
<dbReference type="GO" id="GO:0042612">
    <property type="term" value="C:MHC class I protein complex"/>
    <property type="evidence" value="ECO:0007669"/>
    <property type="project" value="UniProtKB-KW"/>
</dbReference>
<dbReference type="PRINTS" id="PR01638">
    <property type="entry name" value="MHCCLASSI"/>
</dbReference>
<dbReference type="InterPro" id="IPR001039">
    <property type="entry name" value="MHC_I_a_a1/a2"/>
</dbReference>
<reference evidence="12" key="2">
    <citation type="submission" date="2025-09" db="UniProtKB">
        <authorList>
            <consortium name="Ensembl"/>
        </authorList>
    </citation>
    <scope>IDENTIFICATION</scope>
</reference>
<keyword evidence="7" id="KW-0472">Membrane</keyword>
<organism evidence="12 13">
    <name type="scientific">Varanus komodoensis</name>
    <name type="common">Komodo dragon</name>
    <dbReference type="NCBI Taxonomy" id="61221"/>
    <lineage>
        <taxon>Eukaryota</taxon>
        <taxon>Metazoa</taxon>
        <taxon>Chordata</taxon>
        <taxon>Craniata</taxon>
        <taxon>Vertebrata</taxon>
        <taxon>Euteleostomi</taxon>
        <taxon>Lepidosauria</taxon>
        <taxon>Squamata</taxon>
        <taxon>Bifurcata</taxon>
        <taxon>Unidentata</taxon>
        <taxon>Episquamata</taxon>
        <taxon>Toxicofera</taxon>
        <taxon>Anguimorpha</taxon>
        <taxon>Paleoanguimorpha</taxon>
        <taxon>Varanoidea</taxon>
        <taxon>Varanidae</taxon>
        <taxon>Varanus</taxon>
    </lineage>
</organism>
<evidence type="ECO:0000256" key="4">
    <source>
        <dbReference type="ARBA" id="ARBA00022729"/>
    </source>
</evidence>
<feature type="domain" description="MHC class I-like antigen recognition-like" evidence="11">
    <location>
        <begin position="22"/>
        <end position="199"/>
    </location>
</feature>
<comment type="subcellular location">
    <subcellularLocation>
        <location evidence="1">Membrane</location>
        <topology evidence="1">Single-pass type I membrane protein</topology>
    </subcellularLocation>
</comment>
<keyword evidence="9" id="KW-0325">Glycoprotein</keyword>
<keyword evidence="5" id="KW-0391">Immunity</keyword>
<keyword evidence="8" id="KW-1015">Disulfide bond</keyword>
<proteinExistence type="inferred from homology"/>
<evidence type="ECO:0000256" key="1">
    <source>
        <dbReference type="ARBA" id="ARBA00004479"/>
    </source>
</evidence>